<keyword evidence="2" id="KW-0732">Signal</keyword>
<name>A0AAV8A3R4_9EUKA</name>
<organism evidence="3 5">
    <name type="scientific">Anaeramoeba flamelloides</name>
    <dbReference type="NCBI Taxonomy" id="1746091"/>
    <lineage>
        <taxon>Eukaryota</taxon>
        <taxon>Metamonada</taxon>
        <taxon>Anaeramoebidae</taxon>
        <taxon>Anaeramoeba</taxon>
    </lineage>
</organism>
<accession>A0AAV8A3R4</accession>
<feature type="signal peptide" evidence="2">
    <location>
        <begin position="1"/>
        <end position="19"/>
    </location>
</feature>
<keyword evidence="1" id="KW-0472">Membrane</keyword>
<dbReference type="EMBL" id="JAOAOG010000239">
    <property type="protein sequence ID" value="KAJ6237634.1"/>
    <property type="molecule type" value="Genomic_DNA"/>
</dbReference>
<dbReference type="EMBL" id="JANTQA010000016">
    <property type="protein sequence ID" value="KAJ3447198.1"/>
    <property type="molecule type" value="Genomic_DNA"/>
</dbReference>
<keyword evidence="1" id="KW-0812">Transmembrane</keyword>
<reference evidence="4" key="1">
    <citation type="submission" date="2022-08" db="EMBL/GenBank/DDBJ databases">
        <title>Novel sulfate-reducing endosymbionts in the free-living metamonad Anaeramoeba.</title>
        <authorList>
            <person name="Jerlstrom-Hultqvist J."/>
            <person name="Cepicka I."/>
            <person name="Gallot-Lavallee L."/>
            <person name="Salas-Leiva D."/>
            <person name="Curtis B.A."/>
            <person name="Zahonova K."/>
            <person name="Pipaliya S."/>
            <person name="Dacks J."/>
            <person name="Roger A.J."/>
        </authorList>
    </citation>
    <scope>NUCLEOTIDE SEQUENCE</scope>
    <source>
        <strain evidence="4">Schooner1</strain>
    </source>
</reference>
<reference evidence="3" key="2">
    <citation type="submission" date="2022-08" db="EMBL/GenBank/DDBJ databases">
        <title>Novel sulphate-reducing endosymbionts in the free-living metamonad Anaeramoeba.</title>
        <authorList>
            <person name="Jerlstrom-Hultqvist J."/>
            <person name="Cepicka I."/>
            <person name="Gallot-Lavallee L."/>
            <person name="Salas-Leiva D."/>
            <person name="Curtis B.A."/>
            <person name="Zahonova K."/>
            <person name="Pipaliya S."/>
            <person name="Dacks J."/>
            <person name="Roger A.J."/>
        </authorList>
    </citation>
    <scope>NUCLEOTIDE SEQUENCE</scope>
    <source>
        <strain evidence="3">Busselton2</strain>
    </source>
</reference>
<evidence type="ECO:0000256" key="2">
    <source>
        <dbReference type="SAM" id="SignalP"/>
    </source>
</evidence>
<proteinExistence type="predicted"/>
<dbReference type="Proteomes" id="UP001150062">
    <property type="component" value="Unassembled WGS sequence"/>
</dbReference>
<feature type="transmembrane region" description="Helical" evidence="1">
    <location>
        <begin position="162"/>
        <end position="183"/>
    </location>
</feature>
<gene>
    <name evidence="3" type="ORF">M0812_07423</name>
    <name evidence="4" type="ORF">M0813_27197</name>
</gene>
<dbReference type="Proteomes" id="UP001146793">
    <property type="component" value="Unassembled WGS sequence"/>
</dbReference>
<evidence type="ECO:0000313" key="4">
    <source>
        <dbReference type="EMBL" id="KAJ6237634.1"/>
    </source>
</evidence>
<feature type="chain" id="PRO_5043552314" evidence="2">
    <location>
        <begin position="20"/>
        <end position="189"/>
    </location>
</feature>
<evidence type="ECO:0000313" key="5">
    <source>
        <dbReference type="Proteomes" id="UP001146793"/>
    </source>
</evidence>
<keyword evidence="1" id="KW-1133">Transmembrane helix</keyword>
<keyword evidence="6" id="KW-1185">Reference proteome</keyword>
<evidence type="ECO:0000313" key="3">
    <source>
        <dbReference type="EMBL" id="KAJ3447198.1"/>
    </source>
</evidence>
<evidence type="ECO:0000256" key="1">
    <source>
        <dbReference type="SAM" id="Phobius"/>
    </source>
</evidence>
<evidence type="ECO:0000313" key="6">
    <source>
        <dbReference type="Proteomes" id="UP001150062"/>
    </source>
</evidence>
<dbReference type="AlphaFoldDB" id="A0AAV8A3R4"/>
<protein>
    <submittedName>
        <fullName evidence="3">Uncharacterized protein</fullName>
    </submittedName>
</protein>
<sequence length="189" mass="21225">MRLTNFSVLIFLIIGVAYCCDNHKGCKNEDEPWCVDSKCVECQNHTDCDLDKYCTEKNACKKYSDDNKFGEYCDSERCIDIETMKVCGKCVDNETTTWRGACIDFKCEMCDLNEDWPNEYDLVNQHAGLSKCYPKGSNGAAGVVGKYQKATNTPNGLVQNGISIGFFIIGFLFFGVLITQCIIMKKLTS</sequence>
<comment type="caution">
    <text evidence="3">The sequence shown here is derived from an EMBL/GenBank/DDBJ whole genome shotgun (WGS) entry which is preliminary data.</text>
</comment>